<dbReference type="AlphaFoldDB" id="A0A2S3ZYA9"/>
<dbReference type="NCBIfam" id="TIGR00666">
    <property type="entry name" value="PBP4"/>
    <property type="match status" value="1"/>
</dbReference>
<dbReference type="SUPFAM" id="SSF56601">
    <property type="entry name" value="beta-lactamase/transpeptidase-like"/>
    <property type="match status" value="1"/>
</dbReference>
<gene>
    <name evidence="3" type="primary">dacB</name>
    <name evidence="3" type="ORF">CVS27_08250</name>
</gene>
<dbReference type="PRINTS" id="PR00922">
    <property type="entry name" value="DADACBPTASE3"/>
</dbReference>
<dbReference type="GO" id="GO:0006508">
    <property type="term" value="P:proteolysis"/>
    <property type="evidence" value="ECO:0007669"/>
    <property type="project" value="InterPro"/>
</dbReference>
<dbReference type="PANTHER" id="PTHR30023:SF0">
    <property type="entry name" value="PENICILLIN-SENSITIVE CARBOXYPEPTIDASE A"/>
    <property type="match status" value="1"/>
</dbReference>
<accession>A0A2S3ZYA9</accession>
<keyword evidence="3" id="KW-0645">Protease</keyword>
<evidence type="ECO:0000256" key="1">
    <source>
        <dbReference type="ARBA" id="ARBA00006096"/>
    </source>
</evidence>
<comment type="caution">
    <text evidence="3">The sequence shown here is derived from an EMBL/GenBank/DDBJ whole genome shotgun (WGS) entry which is preliminary data.</text>
</comment>
<dbReference type="InterPro" id="IPR012338">
    <property type="entry name" value="Beta-lactam/transpept-like"/>
</dbReference>
<dbReference type="Proteomes" id="UP000237061">
    <property type="component" value="Unassembled WGS sequence"/>
</dbReference>
<dbReference type="PANTHER" id="PTHR30023">
    <property type="entry name" value="D-ALANYL-D-ALANINE CARBOXYPEPTIDASE"/>
    <property type="match status" value="1"/>
</dbReference>
<comment type="similarity">
    <text evidence="1">Belongs to the peptidase S13 family.</text>
</comment>
<dbReference type="GO" id="GO:0000270">
    <property type="term" value="P:peptidoglycan metabolic process"/>
    <property type="evidence" value="ECO:0007669"/>
    <property type="project" value="TreeGrafter"/>
</dbReference>
<keyword evidence="2" id="KW-0378">Hydrolase</keyword>
<organism evidence="3 4">
    <name type="scientific">Arthrobacter glacialis</name>
    <dbReference type="NCBI Taxonomy" id="1664"/>
    <lineage>
        <taxon>Bacteria</taxon>
        <taxon>Bacillati</taxon>
        <taxon>Actinomycetota</taxon>
        <taxon>Actinomycetes</taxon>
        <taxon>Micrococcales</taxon>
        <taxon>Micrococcaceae</taxon>
        <taxon>Arthrobacter</taxon>
    </lineage>
</organism>
<name>A0A2S3ZYA9_ARTGL</name>
<sequence length="476" mass="46762">MGRTSKVVTSGLLICALAAVSVPVGLHLAPAFLPKDPAAVAVVPGAQLPPTVISGISAVAPLNAEAPLPDAAKLSADLTQALTFDGDGTFAMFVTDTATGKELFSQDGETARVPASNLKLLTAGAALRTLGTETRFSTQVVAGSAANELVLLAGGDAMLGAGDSATDAVMGHAGIATLAKKTAAALAAAGVNGPITLSIDDTLFTGPALNSKWADGDVDAGEIAPIFPMALNAGRLAPEVLSGPRPQDSAVAVAEAFAAALEGAGIATTGTLSRSKAPAAANGAPAGAPGTVLAAVESATVAQQTQYMLAESDNYVAEVVGRMVAVKLGQEASNTGAVAAVRQAVAELGLPMDGVVTTDNSGLATGNLISSAKLTQLLALMLADPASDIGQALPGLPIAGLSGSLAHRFVAGPQLDGAGLVRAKTGSLNVVTALTGYVINSQGRLLAFCIIGNGFTDGAAAARPVVDAAAAVLARS</sequence>
<protein>
    <submittedName>
        <fullName evidence="3">D-alanyl-D-alanine carboxypeptidase/D-alanyl-D-alanine-endopeptidase</fullName>
    </submittedName>
</protein>
<dbReference type="Gene3D" id="3.40.710.10">
    <property type="entry name" value="DD-peptidase/beta-lactamase superfamily"/>
    <property type="match status" value="2"/>
</dbReference>
<proteinExistence type="inferred from homology"/>
<reference evidence="3 4" key="1">
    <citation type="submission" date="2018-01" db="EMBL/GenBank/DDBJ databases">
        <title>Arthrobacter sp. nov., from glaciers in China.</title>
        <authorList>
            <person name="Liu Q."/>
            <person name="Xin Y.-H."/>
        </authorList>
    </citation>
    <scope>NUCLEOTIDE SEQUENCE [LARGE SCALE GENOMIC DNA]</scope>
    <source>
        <strain evidence="3 4">HLT2-12-2</strain>
    </source>
</reference>
<dbReference type="RefSeq" id="WP_103465252.1">
    <property type="nucleotide sequence ID" value="NZ_PPXC01000005.1"/>
</dbReference>
<evidence type="ECO:0000256" key="2">
    <source>
        <dbReference type="ARBA" id="ARBA00022801"/>
    </source>
</evidence>
<dbReference type="InterPro" id="IPR000667">
    <property type="entry name" value="Peptidase_S13"/>
</dbReference>
<dbReference type="EMBL" id="PPXC01000005">
    <property type="protein sequence ID" value="POH73897.1"/>
    <property type="molecule type" value="Genomic_DNA"/>
</dbReference>
<evidence type="ECO:0000313" key="3">
    <source>
        <dbReference type="EMBL" id="POH73897.1"/>
    </source>
</evidence>
<keyword evidence="3" id="KW-0121">Carboxypeptidase</keyword>
<keyword evidence="4" id="KW-1185">Reference proteome</keyword>
<evidence type="ECO:0000313" key="4">
    <source>
        <dbReference type="Proteomes" id="UP000237061"/>
    </source>
</evidence>
<dbReference type="Pfam" id="PF02113">
    <property type="entry name" value="Peptidase_S13"/>
    <property type="match status" value="2"/>
</dbReference>
<dbReference type="GO" id="GO:0004185">
    <property type="term" value="F:serine-type carboxypeptidase activity"/>
    <property type="evidence" value="ECO:0007669"/>
    <property type="project" value="InterPro"/>
</dbReference>